<dbReference type="AlphaFoldDB" id="A0A8E4RAU0"/>
<reference evidence="1 2" key="2">
    <citation type="journal article" date="2019" name="Sci. Rep.">
        <title>Insight into the biology of Mycobacterium mucogenicum and Mycobacterium neoaurum clade members.</title>
        <authorList>
            <person name="Behra P.R.K."/>
            <person name="Pettersson B.M.F."/>
            <person name="Ramesh M."/>
            <person name="Dasgupta S."/>
            <person name="Kirsebom L.A."/>
        </authorList>
    </citation>
    <scope>NUCLEOTIDE SEQUENCE [LARGE SCALE GENOMIC DNA]</scope>
    <source>
        <strain evidence="1 2">DSM 44124</strain>
    </source>
</reference>
<dbReference type="GeneID" id="76724688"/>
<keyword evidence="2" id="KW-1185">Reference proteome</keyword>
<name>A0A8E4RAU0_MYCMU</name>
<dbReference type="RefSeq" id="WP_138158339.1">
    <property type="nucleotide sequence ID" value="NZ_ANBS01000034.1"/>
</dbReference>
<sequence>MPADIAETLAKLPATPGITYRGLSGAPATSAITLSRVMPTSADPRVATENFTAERVVAIVTITGRFIGPLSRYPDQMEVALLPATLLLPVGSVAVPGIANDVVLLAETGTAPGLPADLPELKRVVSAQVSAALQRPPASIHSPGRFSTPRA</sequence>
<evidence type="ECO:0000313" key="2">
    <source>
        <dbReference type="Proteomes" id="UP000309231"/>
    </source>
</evidence>
<reference evidence="1 2" key="1">
    <citation type="journal article" date="2019" name="BMC Evol. Biol.">
        <title>Comparative genomics of Mycobacterium mucogenicum and Mycobacterium neoaurum clade members emphasizing tRNA and non-coding RNA.</title>
        <authorList>
            <person name="Behra P.R.K."/>
            <person name="Pettersson B.M.F."/>
            <person name="Das S."/>
            <person name="Dasgupta S."/>
            <person name="Kirsebom L.A."/>
        </authorList>
    </citation>
    <scope>NUCLEOTIDE SEQUENCE [LARGE SCALE GENOMIC DNA]</scope>
    <source>
        <strain evidence="1 2">DSM 44124</strain>
    </source>
</reference>
<organism evidence="1 2">
    <name type="scientific">Mycolicibacterium mucogenicum DSM 44124</name>
    <dbReference type="NCBI Taxonomy" id="1226753"/>
    <lineage>
        <taxon>Bacteria</taxon>
        <taxon>Bacillati</taxon>
        <taxon>Actinomycetota</taxon>
        <taxon>Actinomycetes</taxon>
        <taxon>Mycobacteriales</taxon>
        <taxon>Mycobacteriaceae</taxon>
        <taxon>Mycolicibacterium</taxon>
    </lineage>
</organism>
<evidence type="ECO:0000313" key="1">
    <source>
        <dbReference type="EMBL" id="QPG70740.1"/>
    </source>
</evidence>
<protein>
    <submittedName>
        <fullName evidence="1">Uncharacterized protein</fullName>
    </submittedName>
</protein>
<dbReference type="KEGG" id="mmuc:C1S78_007205"/>
<dbReference type="Gene3D" id="3.90.176.10">
    <property type="entry name" value="Toxin ADP-ribosyltransferase, Chain A, domain 1"/>
    <property type="match status" value="1"/>
</dbReference>
<proteinExistence type="predicted"/>
<dbReference type="EMBL" id="CP062008">
    <property type="protein sequence ID" value="QPG70740.1"/>
    <property type="molecule type" value="Genomic_DNA"/>
</dbReference>
<gene>
    <name evidence="1" type="ORF">C1S78_007205</name>
</gene>
<dbReference type="Proteomes" id="UP000309231">
    <property type="component" value="Chromosome"/>
</dbReference>
<accession>A0A8E4RAU0</accession>